<evidence type="ECO:0000256" key="1">
    <source>
        <dbReference type="ARBA" id="ARBA00022980"/>
    </source>
</evidence>
<dbReference type="GO" id="GO:0005763">
    <property type="term" value="C:mitochondrial small ribosomal subunit"/>
    <property type="evidence" value="ECO:0007669"/>
    <property type="project" value="TreeGrafter"/>
</dbReference>
<dbReference type="GO" id="GO:0032543">
    <property type="term" value="P:mitochondrial translation"/>
    <property type="evidence" value="ECO:0007669"/>
    <property type="project" value="TreeGrafter"/>
</dbReference>
<evidence type="ECO:0000256" key="2">
    <source>
        <dbReference type="ARBA" id="ARBA00023274"/>
    </source>
</evidence>
<evidence type="ECO:0000313" key="4">
    <source>
        <dbReference type="RefSeq" id="XP_024893347.1"/>
    </source>
</evidence>
<dbReference type="InterPro" id="IPR001648">
    <property type="entry name" value="Ribosomal_bS18"/>
</dbReference>
<dbReference type="AlphaFoldDB" id="A0A6J1RF03"/>
<dbReference type="GeneID" id="112468418"/>
<dbReference type="CTD" id="55168"/>
<accession>A0A6J1RF03</accession>
<reference evidence="4" key="1">
    <citation type="submission" date="2025-08" db="UniProtKB">
        <authorList>
            <consortium name="RefSeq"/>
        </authorList>
    </citation>
    <scope>IDENTIFICATION</scope>
    <source>
        <tissue evidence="4">Whole body</tissue>
    </source>
</reference>
<evidence type="ECO:0000313" key="3">
    <source>
        <dbReference type="Proteomes" id="UP000504618"/>
    </source>
</evidence>
<protein>
    <submittedName>
        <fullName evidence="4">39S ribosomal protein S18a, mitochondrial</fullName>
    </submittedName>
</protein>
<proteinExistence type="predicted"/>
<dbReference type="RefSeq" id="XP_024893347.1">
    <property type="nucleotide sequence ID" value="XM_025037579.1"/>
</dbReference>
<keyword evidence="3" id="KW-1185">Reference proteome</keyword>
<dbReference type="PANTHER" id="PTHR13479:SF66">
    <property type="entry name" value="LARGE RIBOSOMAL SUBUNIT PROTEIN ML66"/>
    <property type="match status" value="1"/>
</dbReference>
<dbReference type="GO" id="GO:0070181">
    <property type="term" value="F:small ribosomal subunit rRNA binding"/>
    <property type="evidence" value="ECO:0007669"/>
    <property type="project" value="TreeGrafter"/>
</dbReference>
<dbReference type="PANTHER" id="PTHR13479">
    <property type="entry name" value="30S RIBOSOMAL PROTEIN S18"/>
    <property type="match status" value="1"/>
</dbReference>
<keyword evidence="1 4" id="KW-0689">Ribosomal protein</keyword>
<dbReference type="Pfam" id="PF01084">
    <property type="entry name" value="Ribosomal_S18"/>
    <property type="match status" value="1"/>
</dbReference>
<dbReference type="InterPro" id="IPR036870">
    <property type="entry name" value="Ribosomal_bS18_sf"/>
</dbReference>
<name>A0A6J1RF03_9HYME</name>
<dbReference type="SUPFAM" id="SSF46911">
    <property type="entry name" value="Ribosomal protein S18"/>
    <property type="match status" value="1"/>
</dbReference>
<dbReference type="Proteomes" id="UP000504618">
    <property type="component" value="Unplaced"/>
</dbReference>
<dbReference type="Gene3D" id="4.10.640.10">
    <property type="entry name" value="Ribosomal protein S18"/>
    <property type="match status" value="1"/>
</dbReference>
<dbReference type="GO" id="GO:0003735">
    <property type="term" value="F:structural constituent of ribosome"/>
    <property type="evidence" value="ECO:0007669"/>
    <property type="project" value="InterPro"/>
</dbReference>
<gene>
    <name evidence="4" type="primary">LOC112468418</name>
</gene>
<dbReference type="OrthoDB" id="10054543at2759"/>
<organism evidence="3 4">
    <name type="scientific">Temnothorax curvispinosus</name>
    <dbReference type="NCBI Taxonomy" id="300111"/>
    <lineage>
        <taxon>Eukaryota</taxon>
        <taxon>Metazoa</taxon>
        <taxon>Ecdysozoa</taxon>
        <taxon>Arthropoda</taxon>
        <taxon>Hexapoda</taxon>
        <taxon>Insecta</taxon>
        <taxon>Pterygota</taxon>
        <taxon>Neoptera</taxon>
        <taxon>Endopterygota</taxon>
        <taxon>Hymenoptera</taxon>
        <taxon>Apocrita</taxon>
        <taxon>Aculeata</taxon>
        <taxon>Formicoidea</taxon>
        <taxon>Formicidae</taxon>
        <taxon>Myrmicinae</taxon>
        <taxon>Temnothorax</taxon>
    </lineage>
</organism>
<keyword evidence="2" id="KW-0687">Ribonucleoprotein</keyword>
<sequence>MAALFRSVRQFGKSLIFSESNRNISLSATTRLREIIEKKEDNVLTIEAVKVPQTKENLLVKIDSHACPLCATELDVKHTDVLILSQFLRSNGTMLPRRITKLCNVQQKRVSVLVIMAQRAGLLPNRFAKRNKTGSMSQENSRRRRFNTYYDEDTIKYKYWR</sequence>